<evidence type="ECO:0000256" key="2">
    <source>
        <dbReference type="ARBA" id="ARBA00022679"/>
    </source>
</evidence>
<dbReference type="GO" id="GO:0016798">
    <property type="term" value="F:hydrolase activity, acting on glycosyl bonds"/>
    <property type="evidence" value="ECO:0007669"/>
    <property type="project" value="UniProtKB-KW"/>
</dbReference>
<keyword evidence="4" id="KW-0378">Hydrolase</keyword>
<dbReference type="GO" id="GO:0016757">
    <property type="term" value="F:glycosyltransferase activity"/>
    <property type="evidence" value="ECO:0007669"/>
    <property type="project" value="UniProtKB-KW"/>
</dbReference>
<protein>
    <submittedName>
        <fullName evidence="4">Glycosidase</fullName>
    </submittedName>
</protein>
<dbReference type="AlphaFoldDB" id="A0A559JEE4"/>
<dbReference type="Proteomes" id="UP000316330">
    <property type="component" value="Unassembled WGS sequence"/>
</dbReference>
<comment type="similarity">
    <text evidence="3">Belongs to the glycosyl hydrolase 130 family.</text>
</comment>
<evidence type="ECO:0000256" key="3">
    <source>
        <dbReference type="ARBA" id="ARBA00024356"/>
    </source>
</evidence>
<dbReference type="OrthoDB" id="9759709at2"/>
<reference evidence="4 5" key="1">
    <citation type="submission" date="2019-07" db="EMBL/GenBank/DDBJ databases">
        <authorList>
            <person name="Kim J."/>
        </authorList>
    </citation>
    <scope>NUCLEOTIDE SEQUENCE [LARGE SCALE GENOMIC DNA]</scope>
    <source>
        <strain evidence="4 5">G13</strain>
    </source>
</reference>
<sequence>MTITRSNQNPIITPKNVNASNKDWEVIGVFNAGVAKYRDEVLLLLRVAERPINDNPAAYSTPIYDAATDRMTIRTIARTADCDFSDVRVIRTPEQSYLTSISHFRVARSQDGIHFKIDDKPTILPGSIYEAYGIEDPRITQIEDTYYITYSAISEYGICTGLMTTKDFATFHRKGNIFHPDNKDVVIFPRKIGGKYYAIHRPSFSHYGKPEMWIADSNDLQMWGNHRHLAGLREGSWDDGRIGASAVPIDTEEGWLEIYHGADKNNRYCLGALLLDRDEPWKVIARSISPFMQPEEKFETEGFFGNVVFPCGVLVENRIVKIYYGASDTCIGYAEISLDHILAHLNLRSATNPTRR</sequence>
<dbReference type="CDD" id="cd18612">
    <property type="entry name" value="GH130_Lin0857-like"/>
    <property type="match status" value="1"/>
</dbReference>
<dbReference type="InterPro" id="IPR007184">
    <property type="entry name" value="Mannoside_phosphorylase"/>
</dbReference>
<keyword evidence="2" id="KW-0808">Transferase</keyword>
<accession>A0A559JEE4</accession>
<comment type="caution">
    <text evidence="4">The sequence shown here is derived from an EMBL/GenBank/DDBJ whole genome shotgun (WGS) entry which is preliminary data.</text>
</comment>
<keyword evidence="1" id="KW-0328">Glycosyltransferase</keyword>
<dbReference type="InterPro" id="IPR023296">
    <property type="entry name" value="Glyco_hydro_beta-prop_sf"/>
</dbReference>
<dbReference type="PANTHER" id="PTHR34106">
    <property type="entry name" value="GLYCOSIDASE"/>
    <property type="match status" value="1"/>
</dbReference>
<keyword evidence="4" id="KW-0326">Glycosidase</keyword>
<organism evidence="4 5">
    <name type="scientific">Cohnella terricola</name>
    <dbReference type="NCBI Taxonomy" id="1289167"/>
    <lineage>
        <taxon>Bacteria</taxon>
        <taxon>Bacillati</taxon>
        <taxon>Bacillota</taxon>
        <taxon>Bacilli</taxon>
        <taxon>Bacillales</taxon>
        <taxon>Paenibacillaceae</taxon>
        <taxon>Cohnella</taxon>
    </lineage>
</organism>
<evidence type="ECO:0000313" key="5">
    <source>
        <dbReference type="Proteomes" id="UP000316330"/>
    </source>
</evidence>
<dbReference type="EMBL" id="VNJJ01000009">
    <property type="protein sequence ID" value="TVX98251.1"/>
    <property type="molecule type" value="Genomic_DNA"/>
</dbReference>
<dbReference type="Gene3D" id="2.115.10.20">
    <property type="entry name" value="Glycosyl hydrolase domain, family 43"/>
    <property type="match status" value="1"/>
</dbReference>
<proteinExistence type="inferred from homology"/>
<dbReference type="Pfam" id="PF04041">
    <property type="entry name" value="Glyco_hydro_130"/>
    <property type="match status" value="1"/>
</dbReference>
<dbReference type="PANTHER" id="PTHR34106:SF5">
    <property type="entry name" value="GLYCOSIDASE"/>
    <property type="match status" value="1"/>
</dbReference>
<keyword evidence="5" id="KW-1185">Reference proteome</keyword>
<dbReference type="SUPFAM" id="SSF75005">
    <property type="entry name" value="Arabinanase/levansucrase/invertase"/>
    <property type="match status" value="1"/>
</dbReference>
<evidence type="ECO:0000313" key="4">
    <source>
        <dbReference type="EMBL" id="TVX98251.1"/>
    </source>
</evidence>
<dbReference type="RefSeq" id="WP_144704014.1">
    <property type="nucleotide sequence ID" value="NZ_VNJJ01000009.1"/>
</dbReference>
<gene>
    <name evidence="4" type="ORF">FPZ45_16255</name>
</gene>
<dbReference type="PIRSF" id="PIRSF016202">
    <property type="entry name" value="PH1107"/>
    <property type="match status" value="1"/>
</dbReference>
<name>A0A559JEE4_9BACL</name>
<evidence type="ECO:0000256" key="1">
    <source>
        <dbReference type="ARBA" id="ARBA00022676"/>
    </source>
</evidence>